<evidence type="ECO:0000313" key="4">
    <source>
        <dbReference type="Proteomes" id="UP001497444"/>
    </source>
</evidence>
<feature type="chain" id="PRO_5045628904" description="GPI transamidase component PIG-T" evidence="2">
    <location>
        <begin position="23"/>
        <end position="693"/>
    </location>
</feature>
<feature type="signal peptide" evidence="2">
    <location>
        <begin position="1"/>
        <end position="22"/>
    </location>
</feature>
<dbReference type="Proteomes" id="UP001497444">
    <property type="component" value="Chromosome 11"/>
</dbReference>
<dbReference type="Pfam" id="PF04113">
    <property type="entry name" value="Gpi16"/>
    <property type="match status" value="1"/>
</dbReference>
<dbReference type="PANTHER" id="PTHR12959">
    <property type="entry name" value="GPI TRANSAMIDASE COMPONENT PIG-T-RELATED"/>
    <property type="match status" value="1"/>
</dbReference>
<gene>
    <name evidence="3" type="ORF">CSSPJE1EN1_LOCUS3970</name>
</gene>
<keyword evidence="1" id="KW-1133">Transmembrane helix</keyword>
<organism evidence="3 4">
    <name type="scientific">Sphagnum jensenii</name>
    <dbReference type="NCBI Taxonomy" id="128206"/>
    <lineage>
        <taxon>Eukaryota</taxon>
        <taxon>Viridiplantae</taxon>
        <taxon>Streptophyta</taxon>
        <taxon>Embryophyta</taxon>
        <taxon>Bryophyta</taxon>
        <taxon>Sphagnophytina</taxon>
        <taxon>Sphagnopsida</taxon>
        <taxon>Sphagnales</taxon>
        <taxon>Sphagnaceae</taxon>
        <taxon>Sphagnum</taxon>
    </lineage>
</organism>
<accession>A0ABP0VYT2</accession>
<keyword evidence="4" id="KW-1185">Reference proteome</keyword>
<dbReference type="EMBL" id="OZ020106">
    <property type="protein sequence ID" value="CAK9258492.1"/>
    <property type="molecule type" value="Genomic_DNA"/>
</dbReference>
<feature type="transmembrane region" description="Helical" evidence="1">
    <location>
        <begin position="604"/>
        <end position="625"/>
    </location>
</feature>
<feature type="transmembrane region" description="Helical" evidence="1">
    <location>
        <begin position="672"/>
        <end position="691"/>
    </location>
</feature>
<reference evidence="3" key="1">
    <citation type="submission" date="2024-02" db="EMBL/GenBank/DDBJ databases">
        <authorList>
            <consortium name="ELIXIR-Norway"/>
            <consortium name="Elixir Norway"/>
        </authorList>
    </citation>
    <scope>NUCLEOTIDE SEQUENCE</scope>
</reference>
<name>A0ABP0VYT2_9BRYO</name>
<sequence length="693" mass="78409">MRKLVSLFLALALVFHVIRVQSQRLTEEEEFSEDLLLRPLPDGKVLAHFLFTNLLPSVKSHGHHHHRLFPKAIYQLVQKFHIQQMELSFTQGRWDYQRWGALDPITSANAKPIGVELWAVFDVPKDKVDATWRNLTHALSGLFCASINFLESPAIVATPGLQRGVSGYLRYGALPREAVCTENLTPWLKLLPCRDKAGLTTLLERPRIYNGHYHSLRIHLKSGEFNKNGPEGGTSLRQSLTLVLKPSKSAVVPERLKSLHSNWSLYLLFKKSLVGKCPLASSSQVHLELEGSLVKELQHVLHNHSTTEFLFISLWFDVADESQIVDKLNVVDNPGYLLMNALPNRILKEIPKSEWEEEQSVHVPCLLLDFEVQDYSKAYPLNVGLSWRAPIAWVPRQGPFRVTRFLTGSGNERGSIAIVLKANSESYLRSCSKFTPENKDAQVCALDEGASGIDVTIFEMVPWYVRLYFHTLKVVLDGQQVALRDVAKWMRVSPSEDRKSPAVLEMQLRVPYNTSIISLTVEFDKGYLRIDEHPPDANRGFDLPSALFTFPHLQTARSYGFVNTAANAVFDQPFFQTLLEEQLVQIYSENLLVHLATPDFSMPYNVITFTMTVLALYFGSLLNVLRRRLGEEERLQAKITGSQHAGKLMTLISKYFGKRSDSKHSVQTRTPLLKLVLIISVAAGIAIYYILGL</sequence>
<evidence type="ECO:0008006" key="5">
    <source>
        <dbReference type="Google" id="ProtNLM"/>
    </source>
</evidence>
<protein>
    <recommendedName>
        <fullName evidence="5">GPI transamidase component PIG-T</fullName>
    </recommendedName>
</protein>
<evidence type="ECO:0000256" key="2">
    <source>
        <dbReference type="SAM" id="SignalP"/>
    </source>
</evidence>
<keyword evidence="1" id="KW-0812">Transmembrane</keyword>
<evidence type="ECO:0000256" key="1">
    <source>
        <dbReference type="SAM" id="Phobius"/>
    </source>
</evidence>
<dbReference type="InterPro" id="IPR007245">
    <property type="entry name" value="PIG-T"/>
</dbReference>
<proteinExistence type="predicted"/>
<keyword evidence="2" id="KW-0732">Signal</keyword>
<keyword evidence="1" id="KW-0472">Membrane</keyword>
<dbReference type="PANTHER" id="PTHR12959:SF11">
    <property type="entry name" value="GPI TRANSAMIDASE COMPONENT PIG-T"/>
    <property type="match status" value="1"/>
</dbReference>
<evidence type="ECO:0000313" key="3">
    <source>
        <dbReference type="EMBL" id="CAK9258492.1"/>
    </source>
</evidence>